<dbReference type="InterPro" id="IPR039809">
    <property type="entry name" value="Chemokine_b/g/d"/>
</dbReference>
<evidence type="ECO:0000256" key="1">
    <source>
        <dbReference type="ARBA" id="ARBA00004613"/>
    </source>
</evidence>
<dbReference type="GO" id="GO:0006954">
    <property type="term" value="P:inflammatory response"/>
    <property type="evidence" value="ECO:0007669"/>
    <property type="project" value="UniProtKB-KW"/>
</dbReference>
<dbReference type="GeneID" id="106027640"/>
<dbReference type="GO" id="GO:0008009">
    <property type="term" value="F:chemokine activity"/>
    <property type="evidence" value="ECO:0007669"/>
    <property type="project" value="InterPro"/>
</dbReference>
<feature type="signal peptide" evidence="9">
    <location>
        <begin position="1"/>
        <end position="23"/>
    </location>
</feature>
<keyword evidence="7" id="KW-1015">Disulfide bond</keyword>
<dbReference type="STRING" id="10141.ENSCPOP00000026854"/>
<dbReference type="SMART" id="SM00199">
    <property type="entry name" value="SCY"/>
    <property type="match status" value="1"/>
</dbReference>
<dbReference type="OrthoDB" id="9930747at2759"/>
<dbReference type="InterPro" id="IPR000827">
    <property type="entry name" value="Chemokine_CC_CS"/>
</dbReference>
<dbReference type="GO" id="GO:0070098">
    <property type="term" value="P:chemokine-mediated signaling pathway"/>
    <property type="evidence" value="ECO:0007669"/>
    <property type="project" value="TreeGrafter"/>
</dbReference>
<dbReference type="GO" id="GO:0005615">
    <property type="term" value="C:extracellular space"/>
    <property type="evidence" value="ECO:0007669"/>
    <property type="project" value="UniProtKB-KW"/>
</dbReference>
<feature type="domain" description="Chemokine interleukin-8-like" evidence="10">
    <location>
        <begin position="34"/>
        <end position="92"/>
    </location>
</feature>
<dbReference type="GO" id="GO:0048245">
    <property type="term" value="P:eosinophil chemotaxis"/>
    <property type="evidence" value="ECO:0007669"/>
    <property type="project" value="TreeGrafter"/>
</dbReference>
<comment type="subcellular location">
    <subcellularLocation>
        <location evidence="1 9">Secreted</location>
    </subcellularLocation>
</comment>
<dbReference type="GeneTree" id="ENSGT01130000278316"/>
<dbReference type="InterPro" id="IPR001811">
    <property type="entry name" value="Chemokine_IL8-like_dom"/>
</dbReference>
<dbReference type="PROSITE" id="PS00472">
    <property type="entry name" value="SMALL_CYTOKINES_CC"/>
    <property type="match status" value="1"/>
</dbReference>
<dbReference type="Ensembl" id="ENSCPOT00000036859.1">
    <property type="protein sequence ID" value="ENSCPOP00000026854.1"/>
    <property type="gene ID" value="ENSCPOG00000033402.1"/>
</dbReference>
<dbReference type="VEuPathDB" id="HostDB:ENSCPOG00000033402"/>
<dbReference type="AlphaFoldDB" id="A0A286XNL7"/>
<dbReference type="EMBL" id="AAKN02033127">
    <property type="status" value="NOT_ANNOTATED_CDS"/>
    <property type="molecule type" value="Genomic_DNA"/>
</dbReference>
<name>A0A286XNL7_CAVPO</name>
<reference evidence="11" key="2">
    <citation type="submission" date="2025-08" db="UniProtKB">
        <authorList>
            <consortium name="Ensembl"/>
        </authorList>
    </citation>
    <scope>IDENTIFICATION</scope>
    <source>
        <strain evidence="11">2N</strain>
    </source>
</reference>
<keyword evidence="12" id="KW-1185">Reference proteome</keyword>
<evidence type="ECO:0000256" key="4">
    <source>
        <dbReference type="ARBA" id="ARBA00022514"/>
    </source>
</evidence>
<keyword evidence="3 9" id="KW-0145">Chemotaxis</keyword>
<dbReference type="Gene3D" id="2.40.50.40">
    <property type="match status" value="1"/>
</dbReference>
<feature type="chain" id="PRO_5011332208" description="C-C motif chemokine" evidence="9">
    <location>
        <begin position="24"/>
        <end position="97"/>
    </location>
</feature>
<evidence type="ECO:0000256" key="6">
    <source>
        <dbReference type="ARBA" id="ARBA00022729"/>
    </source>
</evidence>
<evidence type="ECO:0000256" key="2">
    <source>
        <dbReference type="ARBA" id="ARBA00010868"/>
    </source>
</evidence>
<evidence type="ECO:0000256" key="9">
    <source>
        <dbReference type="RuleBase" id="RU361150"/>
    </source>
</evidence>
<dbReference type="GO" id="GO:0048020">
    <property type="term" value="F:CCR chemokine receptor binding"/>
    <property type="evidence" value="ECO:0007669"/>
    <property type="project" value="TreeGrafter"/>
</dbReference>
<dbReference type="PANTHER" id="PTHR12015:SF209">
    <property type="entry name" value="C-C MOTIF CHEMOKINE 8"/>
    <property type="match status" value="1"/>
</dbReference>
<evidence type="ECO:0000256" key="7">
    <source>
        <dbReference type="ARBA" id="ARBA00023157"/>
    </source>
</evidence>
<evidence type="ECO:0000313" key="12">
    <source>
        <dbReference type="Proteomes" id="UP000005447"/>
    </source>
</evidence>
<sequence length="97" mass="10827">MQVSASLLCLMLTAAAVSVQVLAQADMKDTNETPLACCLTLTHRKIPLNYLKGYELTSDKCPLTAVIFKTRRNIQICADPTKKWVQHAMVYLNDLKT</sequence>
<evidence type="ECO:0000256" key="3">
    <source>
        <dbReference type="ARBA" id="ARBA00022500"/>
    </source>
</evidence>
<evidence type="ECO:0000313" key="11">
    <source>
        <dbReference type="Ensembl" id="ENSCPOP00000026854.1"/>
    </source>
</evidence>
<dbReference type="InterPro" id="IPR036048">
    <property type="entry name" value="Interleukin_8-like_sf"/>
</dbReference>
<comment type="similarity">
    <text evidence="2 9">Belongs to the intercrine beta (chemokine CC) family.</text>
</comment>
<keyword evidence="5 9" id="KW-0964">Secreted</keyword>
<keyword evidence="8" id="KW-0395">Inflammatory response</keyword>
<dbReference type="OMA" id="RNIQICA"/>
<organism evidence="11 12">
    <name type="scientific">Cavia porcellus</name>
    <name type="common">Guinea pig</name>
    <dbReference type="NCBI Taxonomy" id="10141"/>
    <lineage>
        <taxon>Eukaryota</taxon>
        <taxon>Metazoa</taxon>
        <taxon>Chordata</taxon>
        <taxon>Craniata</taxon>
        <taxon>Vertebrata</taxon>
        <taxon>Euteleostomi</taxon>
        <taxon>Mammalia</taxon>
        <taxon>Eutheria</taxon>
        <taxon>Euarchontoglires</taxon>
        <taxon>Glires</taxon>
        <taxon>Rodentia</taxon>
        <taxon>Hystricomorpha</taxon>
        <taxon>Caviidae</taxon>
        <taxon>Cavia</taxon>
    </lineage>
</organism>
<keyword evidence="4 9" id="KW-0202">Cytokine</keyword>
<protein>
    <recommendedName>
        <fullName evidence="9">C-C motif chemokine</fullName>
    </recommendedName>
</protein>
<evidence type="ECO:0000256" key="8">
    <source>
        <dbReference type="ARBA" id="ARBA00023198"/>
    </source>
</evidence>
<reference evidence="11" key="3">
    <citation type="submission" date="2025-09" db="UniProtKB">
        <authorList>
            <consortium name="Ensembl"/>
        </authorList>
    </citation>
    <scope>IDENTIFICATION</scope>
    <source>
        <strain evidence="11">2N</strain>
    </source>
</reference>
<proteinExistence type="inferred from homology"/>
<dbReference type="InParanoid" id="A0A286XNL7"/>
<dbReference type="Proteomes" id="UP000005447">
    <property type="component" value="Unassembled WGS sequence"/>
</dbReference>
<gene>
    <name evidence="11" type="primary">LOC106027640</name>
</gene>
<dbReference type="SUPFAM" id="SSF54117">
    <property type="entry name" value="Interleukin 8-like chemokines"/>
    <property type="match status" value="1"/>
</dbReference>
<evidence type="ECO:0000256" key="5">
    <source>
        <dbReference type="ARBA" id="ARBA00022525"/>
    </source>
</evidence>
<dbReference type="Pfam" id="PF00048">
    <property type="entry name" value="IL8"/>
    <property type="match status" value="1"/>
</dbReference>
<dbReference type="RefSeq" id="XP_013007523.1">
    <property type="nucleotide sequence ID" value="XM_013152069.2"/>
</dbReference>
<keyword evidence="6 9" id="KW-0732">Signal</keyword>
<dbReference type="Bgee" id="ENSCPOG00000033402">
    <property type="expression patterns" value="Expressed in zone of skin and 6 other cell types or tissues"/>
</dbReference>
<dbReference type="GO" id="GO:0030335">
    <property type="term" value="P:positive regulation of cell migration"/>
    <property type="evidence" value="ECO:0007669"/>
    <property type="project" value="TreeGrafter"/>
</dbReference>
<dbReference type="PANTHER" id="PTHR12015">
    <property type="entry name" value="SMALL INDUCIBLE CYTOKINE A"/>
    <property type="match status" value="1"/>
</dbReference>
<reference evidence="12" key="1">
    <citation type="journal article" date="2011" name="Nature">
        <title>A high-resolution map of human evolutionary constraint using 29 mammals.</title>
        <authorList>
            <person name="Lindblad-Toh K."/>
            <person name="Garber M."/>
            <person name="Zuk O."/>
            <person name="Lin M.F."/>
            <person name="Parker B.J."/>
            <person name="Washietl S."/>
            <person name="Kheradpour P."/>
            <person name="Ernst J."/>
            <person name="Jordan G."/>
            <person name="Mauceli E."/>
            <person name="Ward L.D."/>
            <person name="Lowe C.B."/>
            <person name="Holloway A.K."/>
            <person name="Clamp M."/>
            <person name="Gnerre S."/>
            <person name="Alfoldi J."/>
            <person name="Beal K."/>
            <person name="Chang J."/>
            <person name="Clawson H."/>
            <person name="Cuff J."/>
            <person name="Di Palma F."/>
            <person name="Fitzgerald S."/>
            <person name="Flicek P."/>
            <person name="Guttman M."/>
            <person name="Hubisz M.J."/>
            <person name="Jaffe D.B."/>
            <person name="Jungreis I."/>
            <person name="Kent W.J."/>
            <person name="Kostka D."/>
            <person name="Lara M."/>
            <person name="Martins A.L."/>
            <person name="Massingham T."/>
            <person name="Moltke I."/>
            <person name="Raney B.J."/>
            <person name="Rasmussen M.D."/>
            <person name="Robinson J."/>
            <person name="Stark A."/>
            <person name="Vilella A.J."/>
            <person name="Wen J."/>
            <person name="Xie X."/>
            <person name="Zody M.C."/>
            <person name="Baldwin J."/>
            <person name="Bloom T."/>
            <person name="Chin C.W."/>
            <person name="Heiman D."/>
            <person name="Nicol R."/>
            <person name="Nusbaum C."/>
            <person name="Young S."/>
            <person name="Wilkinson J."/>
            <person name="Worley K.C."/>
            <person name="Kovar C.L."/>
            <person name="Muzny D.M."/>
            <person name="Gibbs R.A."/>
            <person name="Cree A."/>
            <person name="Dihn H.H."/>
            <person name="Fowler G."/>
            <person name="Jhangiani S."/>
            <person name="Joshi V."/>
            <person name="Lee S."/>
            <person name="Lewis L.R."/>
            <person name="Nazareth L.V."/>
            <person name="Okwuonu G."/>
            <person name="Santibanez J."/>
            <person name="Warren W.C."/>
            <person name="Mardis E.R."/>
            <person name="Weinstock G.M."/>
            <person name="Wilson R.K."/>
            <person name="Delehaunty K."/>
            <person name="Dooling D."/>
            <person name="Fronik C."/>
            <person name="Fulton L."/>
            <person name="Fulton B."/>
            <person name="Graves T."/>
            <person name="Minx P."/>
            <person name="Sodergren E."/>
            <person name="Birney E."/>
            <person name="Margulies E.H."/>
            <person name="Herrero J."/>
            <person name="Green E.D."/>
            <person name="Haussler D."/>
            <person name="Siepel A."/>
            <person name="Goldman N."/>
            <person name="Pollard K.S."/>
            <person name="Pedersen J.S."/>
            <person name="Lander E.S."/>
            <person name="Kellis M."/>
        </authorList>
    </citation>
    <scope>NUCLEOTIDE SEQUENCE [LARGE SCALE GENOMIC DNA]</scope>
    <source>
        <strain evidence="12">2N</strain>
    </source>
</reference>
<accession>A0A286XNL7</accession>
<dbReference type="CDD" id="cd00272">
    <property type="entry name" value="Chemokine_CC"/>
    <property type="match status" value="1"/>
</dbReference>
<dbReference type="FunFam" id="2.40.50.40:FF:000002">
    <property type="entry name" value="C-C motif chemokine"/>
    <property type="match status" value="1"/>
</dbReference>
<dbReference type="KEGG" id="cpoc:106027640"/>
<dbReference type="GO" id="GO:0061844">
    <property type="term" value="P:antimicrobial humoral immune response mediated by antimicrobial peptide"/>
    <property type="evidence" value="ECO:0007669"/>
    <property type="project" value="TreeGrafter"/>
</dbReference>
<evidence type="ECO:0000259" key="10">
    <source>
        <dbReference type="SMART" id="SM00199"/>
    </source>
</evidence>